<feature type="compositionally biased region" description="Basic and acidic residues" evidence="3">
    <location>
        <begin position="34"/>
        <end position="50"/>
    </location>
</feature>
<dbReference type="EMBL" id="JAZGSY010000604">
    <property type="protein sequence ID" value="KAL1835564.1"/>
    <property type="molecule type" value="Genomic_DNA"/>
</dbReference>
<feature type="region of interest" description="Disordered" evidence="3">
    <location>
        <begin position="34"/>
        <end position="57"/>
    </location>
</feature>
<dbReference type="Proteomes" id="UP001583172">
    <property type="component" value="Unassembled WGS sequence"/>
</dbReference>
<dbReference type="SUPFAM" id="SSF52540">
    <property type="entry name" value="P-loop containing nucleoside triphosphate hydrolases"/>
    <property type="match status" value="1"/>
</dbReference>
<dbReference type="PANTHER" id="PTHR24070">
    <property type="entry name" value="RAS, DI-RAS, AND RHEB FAMILY MEMBERS OF SMALL GTPASE SUPERFAMILY"/>
    <property type="match status" value="1"/>
</dbReference>
<evidence type="ECO:0000256" key="3">
    <source>
        <dbReference type="SAM" id="MobiDB-lite"/>
    </source>
</evidence>
<proteinExistence type="predicted"/>
<keyword evidence="1" id="KW-0547">Nucleotide-binding</keyword>
<evidence type="ECO:0000256" key="2">
    <source>
        <dbReference type="ARBA" id="ARBA00023134"/>
    </source>
</evidence>
<accession>A0ABR3V1A4</accession>
<keyword evidence="2" id="KW-0342">GTP-binding</keyword>
<dbReference type="PRINTS" id="PR00449">
    <property type="entry name" value="RASTRNSFRMNG"/>
</dbReference>
<dbReference type="InterPro" id="IPR001806">
    <property type="entry name" value="Small_GTPase"/>
</dbReference>
<dbReference type="PROSITE" id="PS51419">
    <property type="entry name" value="RAB"/>
    <property type="match status" value="1"/>
</dbReference>
<protein>
    <submittedName>
        <fullName evidence="4">Uncharacterized protein</fullName>
    </submittedName>
</protein>
<dbReference type="InterPro" id="IPR020849">
    <property type="entry name" value="Small_GTPase_Ras-type"/>
</dbReference>
<gene>
    <name evidence="4" type="ORF">VTJ49DRAFT_6454</name>
</gene>
<evidence type="ECO:0000313" key="5">
    <source>
        <dbReference type="Proteomes" id="UP001583172"/>
    </source>
</evidence>
<feature type="region of interest" description="Disordered" evidence="3">
    <location>
        <begin position="111"/>
        <end position="143"/>
    </location>
</feature>
<dbReference type="PROSITE" id="PS51421">
    <property type="entry name" value="RAS"/>
    <property type="match status" value="1"/>
</dbReference>
<organism evidence="4 5">
    <name type="scientific">Humicola insolens</name>
    <name type="common">Soft-rot fungus</name>
    <dbReference type="NCBI Taxonomy" id="85995"/>
    <lineage>
        <taxon>Eukaryota</taxon>
        <taxon>Fungi</taxon>
        <taxon>Dikarya</taxon>
        <taxon>Ascomycota</taxon>
        <taxon>Pezizomycotina</taxon>
        <taxon>Sordariomycetes</taxon>
        <taxon>Sordariomycetidae</taxon>
        <taxon>Sordariales</taxon>
        <taxon>Chaetomiaceae</taxon>
        <taxon>Mycothermus</taxon>
    </lineage>
</organism>
<comment type="caution">
    <text evidence="4">The sequence shown here is derived from an EMBL/GenBank/DDBJ whole genome shotgun (WGS) entry which is preliminary data.</text>
</comment>
<feature type="compositionally biased region" description="Low complexity" evidence="3">
    <location>
        <begin position="119"/>
        <end position="134"/>
    </location>
</feature>
<sequence length="383" mass="42254">MKNAAVRAVNSLVFSPEETKYLKAIFRWTESHLPSDDEAEQRRRDEEEKRKHQLQQKPAGELHILVIGAKGAGKTALLTRFASGTFGNDPALPDPLYEHGCRRPLELDEPDDFVPSPPGTSGTAGTATTATTSTRNPLKQTQGNPQTYMLNALEMPSKNLHSNPLLAQALSITEGAALLFSVRDEASLRLAQGLAEFMREHFAPPDAAELAGSMTATATPNRHHPSRGRPYPILLVGTKADTLPPPNPNAYTHLPSPFVSPTQTTRKISYSQGCRAAAKIPMPNTPVPTRYMETSALTGEGVDEVFAVLGREVLRARRMVREQRERMRQLSSAAVERDGEGLEEGRDGIGGRMWWFARWLRRRGPKRPSRKRSANEAVVLQSL</sequence>
<evidence type="ECO:0000313" key="4">
    <source>
        <dbReference type="EMBL" id="KAL1835564.1"/>
    </source>
</evidence>
<dbReference type="Gene3D" id="3.40.50.300">
    <property type="entry name" value="P-loop containing nucleotide triphosphate hydrolases"/>
    <property type="match status" value="1"/>
</dbReference>
<evidence type="ECO:0000256" key="1">
    <source>
        <dbReference type="ARBA" id="ARBA00022741"/>
    </source>
</evidence>
<keyword evidence="5" id="KW-1185">Reference proteome</keyword>
<name>A0ABR3V1A4_HUMIN</name>
<reference evidence="4 5" key="1">
    <citation type="journal article" date="2024" name="Commun. Biol.">
        <title>Comparative genomic analysis of thermophilic fungi reveals convergent evolutionary adaptations and gene losses.</title>
        <authorList>
            <person name="Steindorff A.S."/>
            <person name="Aguilar-Pontes M.V."/>
            <person name="Robinson A.J."/>
            <person name="Andreopoulos B."/>
            <person name="LaButti K."/>
            <person name="Kuo A."/>
            <person name="Mondo S."/>
            <person name="Riley R."/>
            <person name="Otillar R."/>
            <person name="Haridas S."/>
            <person name="Lipzen A."/>
            <person name="Grimwood J."/>
            <person name="Schmutz J."/>
            <person name="Clum A."/>
            <person name="Reid I.D."/>
            <person name="Moisan M.C."/>
            <person name="Butler G."/>
            <person name="Nguyen T.T.M."/>
            <person name="Dewar K."/>
            <person name="Conant G."/>
            <person name="Drula E."/>
            <person name="Henrissat B."/>
            <person name="Hansel C."/>
            <person name="Singer S."/>
            <person name="Hutchinson M.I."/>
            <person name="de Vries R.P."/>
            <person name="Natvig D.O."/>
            <person name="Powell A.J."/>
            <person name="Tsang A."/>
            <person name="Grigoriev I.V."/>
        </authorList>
    </citation>
    <scope>NUCLEOTIDE SEQUENCE [LARGE SCALE GENOMIC DNA]</scope>
    <source>
        <strain evidence="4 5">CBS 620.91</strain>
    </source>
</reference>
<dbReference type="InterPro" id="IPR027417">
    <property type="entry name" value="P-loop_NTPase"/>
</dbReference>